<dbReference type="InterPro" id="IPR036388">
    <property type="entry name" value="WH-like_DNA-bd_sf"/>
</dbReference>
<feature type="domain" description="NB-ARC" evidence="11">
    <location>
        <begin position="153"/>
        <end position="320"/>
    </location>
</feature>
<dbReference type="FunFam" id="3.40.50.300:FF:001091">
    <property type="entry name" value="Probable disease resistance protein At1g61300"/>
    <property type="match status" value="1"/>
</dbReference>
<dbReference type="FunFam" id="1.10.10.10:FF:000322">
    <property type="entry name" value="Probable disease resistance protein At1g63360"/>
    <property type="match status" value="1"/>
</dbReference>
<keyword evidence="7" id="KW-0677">Repeat</keyword>
<dbReference type="PRINTS" id="PR00364">
    <property type="entry name" value="DISEASERSIST"/>
</dbReference>
<keyword evidence="6" id="KW-0381">Hypersensitive response</keyword>
<dbReference type="Pfam" id="PF23598">
    <property type="entry name" value="LRR_14"/>
    <property type="match status" value="1"/>
</dbReference>
<evidence type="ECO:0000313" key="14">
    <source>
        <dbReference type="EMBL" id="KAL1561293.1"/>
    </source>
</evidence>
<dbReference type="Gene3D" id="1.10.8.430">
    <property type="entry name" value="Helical domain of apoptotic protease-activating factors"/>
    <property type="match status" value="1"/>
</dbReference>
<dbReference type="Gene3D" id="1.10.10.10">
    <property type="entry name" value="Winged helix-like DNA-binding domain superfamily/Winged helix DNA-binding domain"/>
    <property type="match status" value="1"/>
</dbReference>
<reference evidence="14 15" key="1">
    <citation type="submission" date="2024-06" db="EMBL/GenBank/DDBJ databases">
        <title>A chromosome level genome sequence of Diviner's sage (Salvia divinorum).</title>
        <authorList>
            <person name="Ford S.A."/>
            <person name="Ro D.-K."/>
            <person name="Ness R.W."/>
            <person name="Phillips M.A."/>
        </authorList>
    </citation>
    <scope>NUCLEOTIDE SEQUENCE [LARGE SCALE GENOMIC DNA]</scope>
    <source>
        <strain evidence="14">SAF-2024a</strain>
        <tissue evidence="14">Leaf</tissue>
    </source>
</reference>
<evidence type="ECO:0000256" key="9">
    <source>
        <dbReference type="ARBA" id="ARBA00022821"/>
    </source>
</evidence>
<dbReference type="Pfam" id="PF00931">
    <property type="entry name" value="NB-ARC"/>
    <property type="match status" value="1"/>
</dbReference>
<dbReference type="InterPro" id="IPR032675">
    <property type="entry name" value="LRR_dom_sf"/>
</dbReference>
<dbReference type="GO" id="GO:0005737">
    <property type="term" value="C:cytoplasm"/>
    <property type="evidence" value="ECO:0007669"/>
    <property type="project" value="UniProtKB-SubCell"/>
</dbReference>
<evidence type="ECO:0000256" key="1">
    <source>
        <dbReference type="ARBA" id="ARBA00002074"/>
    </source>
</evidence>
<dbReference type="InterPro" id="IPR027417">
    <property type="entry name" value="P-loop_NTPase"/>
</dbReference>
<keyword evidence="5" id="KW-0433">Leucine-rich repeat</keyword>
<evidence type="ECO:0000256" key="5">
    <source>
        <dbReference type="ARBA" id="ARBA00022614"/>
    </source>
</evidence>
<feature type="domain" description="Disease resistance protein winged helix" evidence="12">
    <location>
        <begin position="403"/>
        <end position="472"/>
    </location>
</feature>
<evidence type="ECO:0000256" key="6">
    <source>
        <dbReference type="ARBA" id="ARBA00022667"/>
    </source>
</evidence>
<comment type="subcellular location">
    <subcellularLocation>
        <location evidence="2">Cytoplasm</location>
    </subcellularLocation>
</comment>
<dbReference type="InterPro" id="IPR044974">
    <property type="entry name" value="Disease_R_plants"/>
</dbReference>
<evidence type="ECO:0000256" key="3">
    <source>
        <dbReference type="ARBA" id="ARBA00008894"/>
    </source>
</evidence>
<evidence type="ECO:0000313" key="15">
    <source>
        <dbReference type="Proteomes" id="UP001567538"/>
    </source>
</evidence>
<evidence type="ECO:0000259" key="13">
    <source>
        <dbReference type="Pfam" id="PF23598"/>
    </source>
</evidence>
<evidence type="ECO:0000256" key="8">
    <source>
        <dbReference type="ARBA" id="ARBA00022741"/>
    </source>
</evidence>
<dbReference type="InterPro" id="IPR002182">
    <property type="entry name" value="NB-ARC"/>
</dbReference>
<comment type="caution">
    <text evidence="14">The sequence shown here is derived from an EMBL/GenBank/DDBJ whole genome shotgun (WGS) entry which is preliminary data.</text>
</comment>
<dbReference type="Proteomes" id="UP001567538">
    <property type="component" value="Unassembled WGS sequence"/>
</dbReference>
<evidence type="ECO:0000256" key="2">
    <source>
        <dbReference type="ARBA" id="ARBA00004496"/>
    </source>
</evidence>
<dbReference type="PANTHER" id="PTHR23155:SF1152">
    <property type="entry name" value="AAA+ ATPASE DOMAIN-CONTAINING PROTEIN"/>
    <property type="match status" value="1"/>
</dbReference>
<feature type="domain" description="Disease resistance R13L4/SHOC-2-like LRR" evidence="13">
    <location>
        <begin position="541"/>
        <end position="842"/>
    </location>
</feature>
<comment type="function">
    <text evidence="1">Confers resistance to late blight (Phytophthora infestans) races carrying the avirulence gene Avr1. Resistance proteins guard the plant against pathogens that contain an appropriate avirulence protein via an indirect interaction with this avirulence protein. That triggers a defense system including the hypersensitive response, which restricts the pathogen growth.</text>
</comment>
<dbReference type="EMBL" id="JBEAFC010000003">
    <property type="protein sequence ID" value="KAL1561293.1"/>
    <property type="molecule type" value="Genomic_DNA"/>
</dbReference>
<protein>
    <submittedName>
        <fullName evidence="14">Late blight resistance protein R1B-16</fullName>
    </submittedName>
</protein>
<keyword evidence="8" id="KW-0547">Nucleotide-binding</keyword>
<dbReference type="InterPro" id="IPR042197">
    <property type="entry name" value="Apaf_helical"/>
</dbReference>
<keyword evidence="4" id="KW-0963">Cytoplasm</keyword>
<dbReference type="InterPro" id="IPR058922">
    <property type="entry name" value="WHD_DRP"/>
</dbReference>
<dbReference type="Pfam" id="PF23559">
    <property type="entry name" value="WHD_DRP"/>
    <property type="match status" value="1"/>
</dbReference>
<evidence type="ECO:0000256" key="10">
    <source>
        <dbReference type="ARBA" id="ARBA00022840"/>
    </source>
</evidence>
<accession>A0ABD1I1B8</accession>
<proteinExistence type="inferred from homology"/>
<organism evidence="14 15">
    <name type="scientific">Salvia divinorum</name>
    <name type="common">Maria pastora</name>
    <name type="synonym">Diviner's sage</name>
    <dbReference type="NCBI Taxonomy" id="28513"/>
    <lineage>
        <taxon>Eukaryota</taxon>
        <taxon>Viridiplantae</taxon>
        <taxon>Streptophyta</taxon>
        <taxon>Embryophyta</taxon>
        <taxon>Tracheophyta</taxon>
        <taxon>Spermatophyta</taxon>
        <taxon>Magnoliopsida</taxon>
        <taxon>eudicotyledons</taxon>
        <taxon>Gunneridae</taxon>
        <taxon>Pentapetalae</taxon>
        <taxon>asterids</taxon>
        <taxon>lamiids</taxon>
        <taxon>Lamiales</taxon>
        <taxon>Lamiaceae</taxon>
        <taxon>Nepetoideae</taxon>
        <taxon>Mentheae</taxon>
        <taxon>Salviinae</taxon>
        <taxon>Salvia</taxon>
        <taxon>Salvia subgen. Calosphace</taxon>
    </lineage>
</organism>
<dbReference type="AlphaFoldDB" id="A0ABD1I1B8"/>
<dbReference type="GO" id="GO:0009626">
    <property type="term" value="P:plant-type hypersensitive response"/>
    <property type="evidence" value="ECO:0007669"/>
    <property type="project" value="UniProtKB-KW"/>
</dbReference>
<comment type="similarity">
    <text evidence="3">Belongs to the disease resistance NB-LRR family.</text>
</comment>
<gene>
    <name evidence="14" type="ORF">AAHA92_04014</name>
</gene>
<keyword evidence="10" id="KW-0067">ATP-binding</keyword>
<dbReference type="Gene3D" id="1.20.5.4130">
    <property type="match status" value="1"/>
</dbReference>
<name>A0ABD1I1B8_SALDI</name>
<sequence length="862" mass="98270">MAYNLQTLITILEGILDPDQTRWVVDENNAQLQSLLDKATSLQQLLDKSSLTKLDSQIREVAHQAEEILESHMVDHMLSGYDSAIFTFTTPDLQQVILDLDSLMEQAEKLVEMDDDKMLPELDSAMEQLKLVEMPSISSSGSMSAVVVGIGEDLTQLKDRLTGIQTKLEIVPIVGMGGVGKTTLARMLYEDPLIVDHFAYRAWTTVSQDYNMLQILKSLFRCITGNECDQRTDELKDMLYKSLYGRKYLIVLDDIWSTKFWDEIKMYFPNNNNGSRIVITTRESDVANYADSSSSQHQMRLLSESESWNLLHQLVFGEDDCPPELQEIGRKIAKDCGGLPLAISVIGGLLSKMERSEDVWRKIGDNVIAAISGSDEPCSAILSLSYNHLPSHLKPCFLYMGTFPEDYEIKCSRLVHLWIAEGFVKSNGERSLEEEAEDWLKSLIDRNLFLVRNNKKDGKPKSYSMHDMLRDICIRKSGEDMFLYGPNKSTFSNPRRRMSFHTSDELEDVNDSKESMSLTRSVICAGFWNAEFPSDAFFAARLLRVLDLTDPRLSYFPTVIFELVNLRFLGINCLSSIPRGISRLWNLQTLIAPYCKFDEPAELWKLSDLRYLKVRGIKLLTDEEMNYGVLKKLQRISLYPSEKEATTWDGFLKSIPNIKKLSIDDDLRTTSTAIDLSHLHSLEILRCGSMRTISSPDGFGCRFRVIFPCNIRKLVLFECEINSGAWGTLCALHQLEVLVMIYCTFKREEEAIDGDESESEEETCDEEWEVADGDVFGSLQVLRLDRSNLVRWIADETNFPRLRHLFLRWCRNLEEIPSGIGEIPTLKLIELEYCSESADASAERIAEEQSENGNDDLKVCIR</sequence>
<evidence type="ECO:0000256" key="7">
    <source>
        <dbReference type="ARBA" id="ARBA00022737"/>
    </source>
</evidence>
<dbReference type="Gene3D" id="3.40.50.300">
    <property type="entry name" value="P-loop containing nucleotide triphosphate hydrolases"/>
    <property type="match status" value="1"/>
</dbReference>
<dbReference type="Gene3D" id="3.80.10.10">
    <property type="entry name" value="Ribonuclease Inhibitor"/>
    <property type="match status" value="2"/>
</dbReference>
<keyword evidence="9" id="KW-0611">Plant defense</keyword>
<evidence type="ECO:0000259" key="12">
    <source>
        <dbReference type="Pfam" id="PF23559"/>
    </source>
</evidence>
<dbReference type="InterPro" id="IPR055414">
    <property type="entry name" value="LRR_R13L4/SHOC2-like"/>
</dbReference>
<keyword evidence="15" id="KW-1185">Reference proteome</keyword>
<dbReference type="PANTHER" id="PTHR23155">
    <property type="entry name" value="DISEASE RESISTANCE PROTEIN RP"/>
    <property type="match status" value="1"/>
</dbReference>
<dbReference type="GO" id="GO:0051607">
    <property type="term" value="P:defense response to virus"/>
    <property type="evidence" value="ECO:0007669"/>
    <property type="project" value="UniProtKB-ARBA"/>
</dbReference>
<dbReference type="SUPFAM" id="SSF52058">
    <property type="entry name" value="L domain-like"/>
    <property type="match status" value="1"/>
</dbReference>
<dbReference type="SUPFAM" id="SSF52540">
    <property type="entry name" value="P-loop containing nucleoside triphosphate hydrolases"/>
    <property type="match status" value="1"/>
</dbReference>
<dbReference type="GO" id="GO:0005524">
    <property type="term" value="F:ATP binding"/>
    <property type="evidence" value="ECO:0007669"/>
    <property type="project" value="UniProtKB-KW"/>
</dbReference>
<evidence type="ECO:0000256" key="4">
    <source>
        <dbReference type="ARBA" id="ARBA00022490"/>
    </source>
</evidence>
<evidence type="ECO:0000259" key="11">
    <source>
        <dbReference type="Pfam" id="PF00931"/>
    </source>
</evidence>